<dbReference type="Proteomes" id="UP000016496">
    <property type="component" value="Unassembled WGS sequence"/>
</dbReference>
<keyword evidence="2" id="KW-0805">Transcription regulation</keyword>
<dbReference type="Gene3D" id="1.10.1740.10">
    <property type="match status" value="1"/>
</dbReference>
<dbReference type="Gene3D" id="1.10.10.10">
    <property type="entry name" value="Winged helix-like DNA-binding domain superfamily/Winged helix DNA-binding domain"/>
    <property type="match status" value="1"/>
</dbReference>
<dbReference type="InterPro" id="IPR039425">
    <property type="entry name" value="RNA_pol_sigma-70-like"/>
</dbReference>
<reference evidence="7 8" key="1">
    <citation type="submission" date="2013-08" db="EMBL/GenBank/DDBJ databases">
        <authorList>
            <person name="Weinstock G."/>
            <person name="Sodergren E."/>
            <person name="Wylie T."/>
            <person name="Fulton L."/>
            <person name="Fulton R."/>
            <person name="Fronick C."/>
            <person name="O'Laughlin M."/>
            <person name="Godfrey J."/>
            <person name="Miner T."/>
            <person name="Herter B."/>
            <person name="Appelbaum E."/>
            <person name="Cordes M."/>
            <person name="Lek S."/>
            <person name="Wollam A."/>
            <person name="Pepin K.H."/>
            <person name="Palsikar V.B."/>
            <person name="Mitreva M."/>
            <person name="Wilson R.K."/>
        </authorList>
    </citation>
    <scope>NUCLEOTIDE SEQUENCE [LARGE SCALE GENOMIC DNA]</scope>
    <source>
        <strain evidence="7 8">F0041</strain>
    </source>
</reference>
<evidence type="ECO:0000256" key="1">
    <source>
        <dbReference type="ARBA" id="ARBA00010641"/>
    </source>
</evidence>
<proteinExistence type="inferred from homology"/>
<comment type="caution">
    <text evidence="7">The sequence shown here is derived from an EMBL/GenBank/DDBJ whole genome shotgun (WGS) entry which is preliminary data.</text>
</comment>
<dbReference type="RefSeq" id="WP_021645613.1">
    <property type="nucleotide sequence ID" value="NZ_KE993111.1"/>
</dbReference>
<dbReference type="GO" id="GO:0003677">
    <property type="term" value="F:DNA binding"/>
    <property type="evidence" value="ECO:0007669"/>
    <property type="project" value="InterPro"/>
</dbReference>
<evidence type="ECO:0000259" key="5">
    <source>
        <dbReference type="Pfam" id="PF04542"/>
    </source>
</evidence>
<feature type="domain" description="RNA polymerase sigma-70 region 2" evidence="5">
    <location>
        <begin position="36"/>
        <end position="102"/>
    </location>
</feature>
<evidence type="ECO:0000313" key="7">
    <source>
        <dbReference type="EMBL" id="ERI88891.1"/>
    </source>
</evidence>
<dbReference type="HOGENOM" id="CLU_047691_4_2_10"/>
<dbReference type="SUPFAM" id="SSF88659">
    <property type="entry name" value="Sigma3 and sigma4 domains of RNA polymerase sigma factors"/>
    <property type="match status" value="1"/>
</dbReference>
<accession>U2E8L8</accession>
<dbReference type="PATRIC" id="fig|1321819.3.peg.195"/>
<dbReference type="InterPro" id="IPR036388">
    <property type="entry name" value="WH-like_DNA-bd_sf"/>
</dbReference>
<keyword evidence="4" id="KW-0804">Transcription</keyword>
<dbReference type="InterPro" id="IPR013249">
    <property type="entry name" value="RNA_pol_sigma70_r4_t2"/>
</dbReference>
<evidence type="ECO:0000256" key="4">
    <source>
        <dbReference type="ARBA" id="ARBA00023163"/>
    </source>
</evidence>
<keyword evidence="3" id="KW-0731">Sigma factor</keyword>
<dbReference type="NCBIfam" id="TIGR02937">
    <property type="entry name" value="sigma70-ECF"/>
    <property type="match status" value="1"/>
</dbReference>
<comment type="similarity">
    <text evidence="1">Belongs to the sigma-70 factor family. ECF subfamily.</text>
</comment>
<protein>
    <submittedName>
        <fullName evidence="7">RNA polymerase sigma factor, sigma-70 family</fullName>
    </submittedName>
</protein>
<feature type="domain" description="RNA polymerase sigma factor 70 region 4 type 2" evidence="6">
    <location>
        <begin position="134"/>
        <end position="186"/>
    </location>
</feature>
<dbReference type="PANTHER" id="PTHR43133">
    <property type="entry name" value="RNA POLYMERASE ECF-TYPE SIGMA FACTO"/>
    <property type="match status" value="1"/>
</dbReference>
<dbReference type="InterPro" id="IPR014284">
    <property type="entry name" value="RNA_pol_sigma-70_dom"/>
</dbReference>
<evidence type="ECO:0000313" key="8">
    <source>
        <dbReference type="Proteomes" id="UP000016496"/>
    </source>
</evidence>
<dbReference type="InterPro" id="IPR013324">
    <property type="entry name" value="RNA_pol_sigma_r3/r4-like"/>
</dbReference>
<dbReference type="AlphaFoldDB" id="U2E8L8"/>
<dbReference type="SUPFAM" id="SSF88946">
    <property type="entry name" value="Sigma2 domain of RNA polymerase sigma factors"/>
    <property type="match status" value="1"/>
</dbReference>
<evidence type="ECO:0000259" key="6">
    <source>
        <dbReference type="Pfam" id="PF08281"/>
    </source>
</evidence>
<organism evidence="7 8">
    <name type="scientific">Bacteroides pyogenes F0041</name>
    <dbReference type="NCBI Taxonomy" id="1321819"/>
    <lineage>
        <taxon>Bacteria</taxon>
        <taxon>Pseudomonadati</taxon>
        <taxon>Bacteroidota</taxon>
        <taxon>Bacteroidia</taxon>
        <taxon>Bacteroidales</taxon>
        <taxon>Bacteroidaceae</taxon>
        <taxon>Bacteroides</taxon>
    </lineage>
</organism>
<evidence type="ECO:0000256" key="2">
    <source>
        <dbReference type="ARBA" id="ARBA00023015"/>
    </source>
</evidence>
<evidence type="ECO:0000256" key="3">
    <source>
        <dbReference type="ARBA" id="ARBA00023082"/>
    </source>
</evidence>
<dbReference type="InterPro" id="IPR007627">
    <property type="entry name" value="RNA_pol_sigma70_r2"/>
</dbReference>
<dbReference type="GO" id="GO:0006352">
    <property type="term" value="P:DNA-templated transcription initiation"/>
    <property type="evidence" value="ECO:0007669"/>
    <property type="project" value="InterPro"/>
</dbReference>
<dbReference type="GO" id="GO:0016987">
    <property type="term" value="F:sigma factor activity"/>
    <property type="evidence" value="ECO:0007669"/>
    <property type="project" value="UniProtKB-KW"/>
</dbReference>
<dbReference type="Pfam" id="PF04542">
    <property type="entry name" value="Sigma70_r2"/>
    <property type="match status" value="1"/>
</dbReference>
<dbReference type="EMBL" id="AWSV01000013">
    <property type="protein sequence ID" value="ERI88891.1"/>
    <property type="molecule type" value="Genomic_DNA"/>
</dbReference>
<dbReference type="PANTHER" id="PTHR43133:SF46">
    <property type="entry name" value="RNA POLYMERASE SIGMA-70 FACTOR ECF SUBFAMILY"/>
    <property type="match status" value="1"/>
</dbReference>
<sequence length="201" mass="23558">MSWFDSGLDMKEMLSIEEKALVAQLKRGNCLAFTVIYKKYARQAYILSFKYLCNKTLAEDAVQNLFMKLWLKREDLQEDIPINHLLFTMLKNDLLNILRDSKTNIFVLEDCLEMLNYIDGGDVEEQELEQEQLELIKHVVDKLSPQRKKIFFMKISGKYSNQEIADVLGLSVNTIKFQYSQSLKQIKFWIREAATLCLLLL</sequence>
<dbReference type="InterPro" id="IPR013325">
    <property type="entry name" value="RNA_pol_sigma_r2"/>
</dbReference>
<dbReference type="Pfam" id="PF08281">
    <property type="entry name" value="Sigma70_r4_2"/>
    <property type="match status" value="1"/>
</dbReference>
<gene>
    <name evidence="7" type="ORF">HMPREF1981_00207</name>
</gene>
<name>U2E8L8_9BACE</name>